<dbReference type="EMBL" id="AB458444">
    <property type="protein sequence ID" value="BAH80013.1"/>
    <property type="molecule type" value="Genomic_DNA"/>
</dbReference>
<evidence type="ECO:0000313" key="2">
    <source>
        <dbReference type="EMBL" id="BAH80013.1"/>
    </source>
</evidence>
<reference evidence="2" key="2">
    <citation type="journal article" date="2011" name="Plant Physiol.">
        <title>Developing rice with high yield under phosphorus deficiency: Pup1 sequence to application.</title>
        <authorList>
            <person name="Chin J.H."/>
            <person name="Gamuyao R."/>
            <person name="Dalid C."/>
            <person name="Bustamam M."/>
            <person name="Prasetiyono J."/>
            <person name="Moeljopawiro S."/>
            <person name="Wissuwa M."/>
            <person name="Heuer S."/>
        </authorList>
    </citation>
    <scope>NUCLEOTIDE SEQUENCE</scope>
</reference>
<protein>
    <recommendedName>
        <fullName evidence="3">Pr1-like protein</fullName>
    </recommendedName>
</protein>
<organism evidence="2">
    <name type="scientific">Oryza sativa subsp. indica</name>
    <name type="common">Rice</name>
    <dbReference type="NCBI Taxonomy" id="39946"/>
    <lineage>
        <taxon>Eukaryota</taxon>
        <taxon>Viridiplantae</taxon>
        <taxon>Streptophyta</taxon>
        <taxon>Embryophyta</taxon>
        <taxon>Tracheophyta</taxon>
        <taxon>Spermatophyta</taxon>
        <taxon>Magnoliopsida</taxon>
        <taxon>Liliopsida</taxon>
        <taxon>Poales</taxon>
        <taxon>Poaceae</taxon>
        <taxon>BOP clade</taxon>
        <taxon>Oryzoideae</taxon>
        <taxon>Oryzeae</taxon>
        <taxon>Oryzinae</taxon>
        <taxon>Oryza</taxon>
        <taxon>Oryza sativa</taxon>
    </lineage>
</organism>
<feature type="compositionally biased region" description="Basic and acidic residues" evidence="1">
    <location>
        <begin position="254"/>
        <end position="265"/>
    </location>
</feature>
<reference evidence="2" key="3">
    <citation type="journal article" date="2012" name="Nature">
        <title>The protein kinase Pstol1 from traditional rice confers tolerance of phosphorus deficiency.</title>
        <authorList>
            <person name="Gamuyao R."/>
            <person name="Chin J.H."/>
            <person name="Pariasca-Tanaka J."/>
            <person name="Pesaresi P."/>
            <person name="Catausan S."/>
            <person name="Dalid C."/>
            <person name="Slamet-Loedin I."/>
            <person name="Tecson-Mendoza E.M."/>
            <person name="Wissuwa M."/>
            <person name="Heuer S."/>
        </authorList>
    </citation>
    <scope>NUCLEOTIDE SEQUENCE</scope>
</reference>
<feature type="compositionally biased region" description="Basic and acidic residues" evidence="1">
    <location>
        <begin position="87"/>
        <end position="109"/>
    </location>
</feature>
<evidence type="ECO:0008006" key="3">
    <source>
        <dbReference type="Google" id="ProtNLM"/>
    </source>
</evidence>
<proteinExistence type="predicted"/>
<gene>
    <name evidence="2" type="primary">OsPupK24-1</name>
</gene>
<feature type="compositionally biased region" description="Low complexity" evidence="1">
    <location>
        <begin position="113"/>
        <end position="123"/>
    </location>
</feature>
<name>C5NNS4_ORYSI</name>
<accession>C5NNS4</accession>
<feature type="compositionally biased region" description="Low complexity" evidence="1">
    <location>
        <begin position="1"/>
        <end position="20"/>
    </location>
</feature>
<evidence type="ECO:0000256" key="1">
    <source>
        <dbReference type="SAM" id="MobiDB-lite"/>
    </source>
</evidence>
<dbReference type="AlphaFoldDB" id="C5NNS4"/>
<feature type="region of interest" description="Disordered" evidence="1">
    <location>
        <begin position="1"/>
        <end position="277"/>
    </location>
</feature>
<feature type="compositionally biased region" description="Basic residues" evidence="1">
    <location>
        <begin position="223"/>
        <end position="234"/>
    </location>
</feature>
<feature type="compositionally biased region" description="Basic and acidic residues" evidence="1">
    <location>
        <begin position="183"/>
        <end position="211"/>
    </location>
</feature>
<reference evidence="2" key="1">
    <citation type="journal article" date="2009" name="Plant Biotechnol. J.">
        <title>Comparative sequence analyses of the major quantitative trait locus phosphorus uptake 1 (Pup1) reveal a complex genetic structure.</title>
        <authorList>
            <person name="Heuer S."/>
            <person name="Lu X."/>
            <person name="Chin J.H."/>
            <person name="Pariasca-Tanaka J."/>
            <person name="Kanamori H."/>
            <person name="Matsumoto T."/>
            <person name="De Leon T."/>
            <person name="Ulat V.J."/>
            <person name="Ismail A.M."/>
            <person name="Yano M."/>
            <person name="Wissuwa M."/>
        </authorList>
    </citation>
    <scope>NUCLEOTIDE SEQUENCE</scope>
</reference>
<sequence>MSGPREGARGPGPREWGPRGSLTVHGGPGARGWRRPAPWVPRVSRTRGRGRLTAGPTWQPRGAPEGSLAGTADGRRRTRAPMVAAGDQRRGGAAPEREEGRGKRAERSTAHPGTTRAAETTAGAEEDGGAARVDEDGGAPAVGGRNGGADEVDGGAAKPKVVTPRREEVRDDDGGEPELGGDGGERGRRRERESDGESERRVAETEERSTGRDYIAPGEGKSGRRGRNRPRRSRPPLMTPAKIADAISDESEGEREGKEGEKREGITGSDFPLFMARGDGGMWRIRRRRWR</sequence>